<feature type="compositionally biased region" description="Basic and acidic residues" evidence="6">
    <location>
        <begin position="639"/>
        <end position="662"/>
    </location>
</feature>
<feature type="region of interest" description="Disordered" evidence="6">
    <location>
        <begin position="283"/>
        <end position="314"/>
    </location>
</feature>
<dbReference type="Pfam" id="PF03832">
    <property type="entry name" value="WSK"/>
    <property type="match status" value="3"/>
</dbReference>
<feature type="compositionally biased region" description="Polar residues" evidence="6">
    <location>
        <begin position="812"/>
        <end position="822"/>
    </location>
</feature>
<feature type="region of interest" description="Disordered" evidence="6">
    <location>
        <begin position="2509"/>
        <end position="2528"/>
    </location>
</feature>
<evidence type="ECO:0000256" key="5">
    <source>
        <dbReference type="ARBA" id="ARBA00023288"/>
    </source>
</evidence>
<feature type="region of interest" description="Disordered" evidence="6">
    <location>
        <begin position="440"/>
        <end position="832"/>
    </location>
</feature>
<dbReference type="GO" id="GO:0051018">
    <property type="term" value="F:protein kinase A binding"/>
    <property type="evidence" value="ECO:0007669"/>
    <property type="project" value="InterPro"/>
</dbReference>
<evidence type="ECO:0000259" key="7">
    <source>
        <dbReference type="PROSITE" id="PS51893"/>
    </source>
</evidence>
<reference evidence="9 10" key="1">
    <citation type="submission" date="2025-04" db="UniProtKB">
        <authorList>
            <consortium name="RefSeq"/>
        </authorList>
    </citation>
    <scope>IDENTIFICATION</scope>
    <source>
        <strain evidence="9 10">J_2021</strain>
        <tissue evidence="9 10">Erythrocytes</tissue>
    </source>
</reference>
<dbReference type="InterPro" id="IPR028540">
    <property type="entry name" value="AKAP12"/>
</dbReference>
<dbReference type="GO" id="GO:0007165">
    <property type="term" value="P:signal transduction"/>
    <property type="evidence" value="ECO:0000318"/>
    <property type="project" value="GO_Central"/>
</dbReference>
<feature type="compositionally biased region" description="Basic and acidic residues" evidence="6">
    <location>
        <begin position="287"/>
        <end position="302"/>
    </location>
</feature>
<feature type="compositionally biased region" description="Basic and acidic residues" evidence="6">
    <location>
        <begin position="182"/>
        <end position="199"/>
    </location>
</feature>
<feature type="compositionally biased region" description="Basic and acidic residues" evidence="6">
    <location>
        <begin position="608"/>
        <end position="622"/>
    </location>
</feature>
<dbReference type="PROSITE" id="PS51893">
    <property type="entry name" value="AKAP_CAM_BD"/>
    <property type="match status" value="3"/>
</dbReference>
<feature type="compositionally biased region" description="Basic and acidic residues" evidence="6">
    <location>
        <begin position="233"/>
        <end position="251"/>
    </location>
</feature>
<evidence type="ECO:0000313" key="9">
    <source>
        <dbReference type="RefSeq" id="XP_041420345.1"/>
    </source>
</evidence>
<dbReference type="PANTHER" id="PTHR23209">
    <property type="entry name" value="A-KINASE ANCHOR PROTEIN 12"/>
    <property type="match status" value="1"/>
</dbReference>
<feature type="region of interest" description="Disordered" evidence="6">
    <location>
        <begin position="171"/>
        <end position="266"/>
    </location>
</feature>
<evidence type="ECO:0000256" key="2">
    <source>
        <dbReference type="ARBA" id="ARBA00022553"/>
    </source>
</evidence>
<dbReference type="KEGG" id="xla:108717819"/>
<feature type="domain" description="A kinase-anchoring proteins AKAP-5 and AKAP-12 calmodulin (CaM)-binding" evidence="7">
    <location>
        <begin position="789"/>
        <end position="809"/>
    </location>
</feature>
<keyword evidence="4" id="KW-0472">Membrane</keyword>
<evidence type="ECO:0000256" key="1">
    <source>
        <dbReference type="ARBA" id="ARBA00004635"/>
    </source>
</evidence>
<dbReference type="OrthoDB" id="8931760at2759"/>
<dbReference type="GO" id="GO:0090036">
    <property type="term" value="P:regulation of protein kinase C signaling"/>
    <property type="evidence" value="ECO:0007669"/>
    <property type="project" value="InterPro"/>
</dbReference>
<protein>
    <submittedName>
        <fullName evidence="9 10">A-kinase anchor protein 12 isoform X1</fullName>
    </submittedName>
</protein>
<name>A0A8J1KSR0_XENLA</name>
<dbReference type="GO" id="GO:0016020">
    <property type="term" value="C:membrane"/>
    <property type="evidence" value="ECO:0007669"/>
    <property type="project" value="UniProtKB-SubCell"/>
</dbReference>
<comment type="subcellular location">
    <subcellularLocation>
        <location evidence="1">Membrane</location>
        <topology evidence="1">Lipid-anchor</topology>
    </subcellularLocation>
</comment>
<feature type="compositionally biased region" description="Polar residues" evidence="6">
    <location>
        <begin position="771"/>
        <end position="784"/>
    </location>
</feature>
<feature type="compositionally biased region" description="Low complexity" evidence="6">
    <location>
        <begin position="623"/>
        <end position="636"/>
    </location>
</feature>
<dbReference type="RefSeq" id="XP_041420346.1">
    <property type="nucleotide sequence ID" value="XM_041564412.1"/>
</dbReference>
<dbReference type="Proteomes" id="UP000186698">
    <property type="component" value="Chromosome 5S"/>
</dbReference>
<feature type="region of interest" description="Disordered" evidence="6">
    <location>
        <begin position="2074"/>
        <end position="2100"/>
    </location>
</feature>
<organism evidence="8 9">
    <name type="scientific">Xenopus laevis</name>
    <name type="common">African clawed frog</name>
    <dbReference type="NCBI Taxonomy" id="8355"/>
    <lineage>
        <taxon>Eukaryota</taxon>
        <taxon>Metazoa</taxon>
        <taxon>Chordata</taxon>
        <taxon>Craniata</taxon>
        <taxon>Vertebrata</taxon>
        <taxon>Euteleostomi</taxon>
        <taxon>Amphibia</taxon>
        <taxon>Batrachia</taxon>
        <taxon>Anura</taxon>
        <taxon>Pipoidea</taxon>
        <taxon>Pipidae</taxon>
        <taxon>Xenopodinae</taxon>
        <taxon>Xenopus</taxon>
        <taxon>Xenopus</taxon>
    </lineage>
</organism>
<dbReference type="GeneID" id="108717819"/>
<feature type="region of interest" description="Disordered" evidence="6">
    <location>
        <begin position="1"/>
        <end position="46"/>
    </location>
</feature>
<evidence type="ECO:0000256" key="3">
    <source>
        <dbReference type="ARBA" id="ARBA00022860"/>
    </source>
</evidence>
<dbReference type="PANTHER" id="PTHR23209:SF4">
    <property type="entry name" value="A-KINASE ANCHOR PROTEIN 12"/>
    <property type="match status" value="1"/>
</dbReference>
<feature type="compositionally biased region" description="Polar residues" evidence="6">
    <location>
        <begin position="718"/>
        <end position="738"/>
    </location>
</feature>
<feature type="domain" description="A kinase-anchoring proteins AKAP-5 and AKAP-12 calmodulin (CaM)-binding" evidence="7">
    <location>
        <begin position="744"/>
        <end position="764"/>
    </location>
</feature>
<dbReference type="InterPro" id="IPR001573">
    <property type="entry name" value="AKAP_WSK"/>
</dbReference>
<sequence>MGTATSQVSDKTIEEQAQTQEDLEQNVPSVDEASDGAPELLHKNGQIAIINGTTEGGAEEEEEEIVAGILTENINVIMKENDLQIVVEEEEASTQIKGPAENIEDVSSEATLKSEIKEQGQDEAPEATNATLESPEESPDQTNETQSSEVGFKKVFNFVGFKFTVKKDKTEKSEPVQLLTVKQEKVEVNGTENHEKQNDGSDENVLETEDTKEVEKQSETDPIIQTETQEEVSAEKPKSEEETKLEKEQVKTPESPTNPLVVETSSPLKKFFTQGWAGLRKKTSFRKSKEEDHQEVEKHILSEEQENVDSQQAKEAALENQIIVNGETLPKEANEIEESKACINKETQPNTNELAKPEECLADQPLDSKADIKLDNANISEVSITEGIQNFVVVDNAVPVPNEVNEQLKESDTADDKDVNQVTMVSTSTAIAEEVKETLSEMAPDTEITCDKDDKDTHIEQAQSAANTESKEAETCQEPIMTETELLSSQEKAKLQGSPLKKLFSGNGLRKLSGKKHKGKKEDDTKTEYTTEVPVSSDIPEGDGDNTSPSSPEESAETSPTENGPEDVPQTVETEGDGATSDGERKIEGITPWASFKKLVTPKRRPKRPSESDKEEEVEKIKTSTMSSTDSTGSVENQEEAKENGEEQKLEKSTEENKKKVDNSVSWEALICVGSAKKRARKTSDSDEEETQKNIEENKKIEEEVNKSKEQESEDPIVSSQENEQVYDSPSPDQSTSPVEGEGGSTWQSFKRLVNPRRKSRTRAEEKTEETSVVSNNEQPTSDGETGKEEGWVSFKKLIPGRKKKKSDGKQEQATISDTGKSTEGCEAMDDDADVPAVVPLSEFDAAEQEKREAQQAEDALNDVSKDELKTPEATSEGLIHAITVTVVEGERAVTSLEDRAPSWISANVTETIEQANELTEPNTNQRIKSEITVEEAVIFGEVSQMAGNTIINEVELTSEALTALAEAIEYSCAEQTTEMISAASQLSDSFTPTEEVTLIPEEDEGSQILDVPEKKTDSVLNSATELAEQSLVEKPNQETICTSAEEHGLEVDEKNICISSKQDEESTIFSAKQIEECTLVLAERPGSSEIKSVIENNGADSVSVVEQINKIAVIETAKEKSSDKADIDAPVDTKEYPTDATVLEEKKQETSVGSAEVQACERIVVLEESHADTIADTAVKQDESILVLSEKKVEECAIRTPDHETASVPAKCQFEEVTPFSTENNAPPIKEPVLDDSISAVEHVDVASERTVEESTPTLEQEQLNELSEQQSSISVSTVHKEQVKDVALISDEQEIIEHPHVSDDLEPKEGAGEQQLEEKSIIYEKVTENAPIFAEEKETECSFVLTETTQATESVCILEEELARDSDPEELLEQANAIAKSALNESDKHSVEDASNEVEKQVSECSTVMLDELVAKSPTSVAATLTAEIASIVEQSAERHHTVKEEQKAEYLHSEAETQISEISFSMAKDETMEVTTAAEHDKESTPGEKQAVESFSVSIGEQEAESLNTAVEEQDLESAIEEQVTESATTATEEQRECAPNVDDAHVVECNAITVEEPSEEITSATSVENTAEMLSVSLECPITTKEVQATEIDILIADEQVAEGVLIAAEEHVTESVVDVAGEKTEESAITLAKESGETVAFEEHATESVVDAAGEKTEESAITLAKESGETVAFEEHATESVVDAAGEKTEESAITLAKESGETVAFEEHATESVVDAAGEKTEESAITLAKESGETVAFEEYDAESAPSLAKDQAGESALTATEGQIESICAAALGQANETVIFDSEVQIAAAVDEKHFAESVTAEAKEQATLSVDEQSAEVQIAEGIDLTTVEDIAESAVFAVEEVTAKSVISVAEESISTAVEDSPTAVAKGQTEESVTDVAVEYINEIITTATAEEQIEENLSVGEQSVEVTASLVEKTAGENVYAAFQEEATESATIVDSEPCAENVISTNGGLTTDIATPTTQEQVSQDFNTGFEEQIEQNAVSFTETLTAESVANEETATEFTAAPVEGQVVGILNTVVDEQAGKTDTTLTEVQAVEITANDLTGESAPAEVEVHVIDCASEETEEQSSDMEQRVDNDSASAPEKDVYTSPVVTENVATVLEEYTDESEVLTFNANVDVPCSVDLNDVEQQEKNVVMTVEKTPEEIVDDQVPHIVSETIPMVSEEHGMERVTVNISEQLTLDCVVLEGNLESIVPQDEVTVCEQETVPEPTIYSMPVEQQSATVPEDTVTEVTNIPEFESSEATKTSETVTTAAVQEQILTETVMPIETSTDTKEACETPKYADDLSETSGAVHTVAQSVSQKAAAIVDAAIEAAASCLVVKAATHESTLEENIPENGVFIQESISVCTDANEDNLVQTTIISSFSTVSVQKFTETSVEKIEEIVEEIHTGESVDHKHSLKAEETEPVSAQFAEEVATAEEKQDIQETSKPIAVAIATGLHDGCVVQEEDKEHTPVHMHEESLKAAGCECTEQVTLQITHTESESSMSINKPIEEEIVSQDSAELNTQADSQTVES</sequence>
<evidence type="ECO:0000313" key="10">
    <source>
        <dbReference type="RefSeq" id="XP_041420346.1"/>
    </source>
</evidence>
<feature type="domain" description="A kinase-anchoring proteins AKAP-5 and AKAP-12 calmodulin (CaM)-binding" evidence="7">
    <location>
        <begin position="590"/>
        <end position="610"/>
    </location>
</feature>
<dbReference type="GO" id="GO:0010738">
    <property type="term" value="P:regulation of protein kinase A signaling"/>
    <property type="evidence" value="ECO:0000318"/>
    <property type="project" value="GO_Central"/>
</dbReference>
<dbReference type="CTD" id="108717819"/>
<accession>A0A8J1KSR0</accession>
<dbReference type="GO" id="GO:0005737">
    <property type="term" value="C:cytoplasm"/>
    <property type="evidence" value="ECO:0000318"/>
    <property type="project" value="GO_Central"/>
</dbReference>
<evidence type="ECO:0000256" key="4">
    <source>
        <dbReference type="ARBA" id="ARBA00023136"/>
    </source>
</evidence>
<keyword evidence="8" id="KW-1185">Reference proteome</keyword>
<gene>
    <name evidence="9 10" type="primary">akap12.S</name>
</gene>
<feature type="compositionally biased region" description="Polar residues" evidence="6">
    <location>
        <begin position="140"/>
        <end position="149"/>
    </location>
</feature>
<dbReference type="RefSeq" id="XP_041420345.1">
    <property type="nucleotide sequence ID" value="XM_041564411.1"/>
</dbReference>
<evidence type="ECO:0000313" key="8">
    <source>
        <dbReference type="Proteomes" id="UP000186698"/>
    </source>
</evidence>
<feature type="compositionally biased region" description="Polar residues" evidence="6">
    <location>
        <begin position="2511"/>
        <end position="2528"/>
    </location>
</feature>
<feature type="region of interest" description="Disordered" evidence="6">
    <location>
        <begin position="90"/>
        <end position="150"/>
    </location>
</feature>
<evidence type="ECO:0000256" key="6">
    <source>
        <dbReference type="SAM" id="MobiDB-lite"/>
    </source>
</evidence>
<keyword evidence="5" id="KW-0449">Lipoprotein</keyword>
<keyword evidence="3" id="KW-0112">Calmodulin-binding</keyword>
<feature type="compositionally biased region" description="Basic and acidic residues" evidence="6">
    <location>
        <begin position="2083"/>
        <end position="2099"/>
    </location>
</feature>
<feature type="compositionally biased region" description="Low complexity" evidence="6">
    <location>
        <begin position="547"/>
        <end position="562"/>
    </location>
</feature>
<feature type="compositionally biased region" description="Basic and acidic residues" evidence="6">
    <location>
        <begin position="209"/>
        <end position="219"/>
    </location>
</feature>
<dbReference type="GO" id="GO:0005516">
    <property type="term" value="F:calmodulin binding"/>
    <property type="evidence" value="ECO:0007669"/>
    <property type="project" value="UniProtKB-KW"/>
</dbReference>
<feature type="compositionally biased region" description="Basic and acidic residues" evidence="6">
    <location>
        <begin position="449"/>
        <end position="459"/>
    </location>
</feature>
<feature type="compositionally biased region" description="Basic and acidic residues" evidence="6">
    <location>
        <begin position="520"/>
        <end position="529"/>
    </location>
</feature>
<feature type="compositionally biased region" description="Polar residues" evidence="6">
    <location>
        <begin position="252"/>
        <end position="266"/>
    </location>
</feature>
<proteinExistence type="predicted"/>
<feature type="compositionally biased region" description="Polar residues" evidence="6">
    <location>
        <begin position="1"/>
        <end position="20"/>
    </location>
</feature>
<feature type="region of interest" description="Disordered" evidence="6">
    <location>
        <begin position="846"/>
        <end position="875"/>
    </location>
</feature>
<keyword evidence="2" id="KW-0597">Phosphoprotein</keyword>
<dbReference type="GO" id="GO:0010739">
    <property type="term" value="P:positive regulation of protein kinase A signaling"/>
    <property type="evidence" value="ECO:0007669"/>
    <property type="project" value="InterPro"/>
</dbReference>
<feature type="compositionally biased region" description="Basic and acidic residues" evidence="6">
    <location>
        <begin position="691"/>
        <end position="711"/>
    </location>
</feature>